<evidence type="ECO:0000313" key="1">
    <source>
        <dbReference type="EMBL" id="AIQ13834.1"/>
    </source>
</evidence>
<dbReference type="Proteomes" id="UP000029409">
    <property type="component" value="Chromosome"/>
</dbReference>
<dbReference type="eggNOG" id="ENOG5032XZN">
    <property type="taxonomic scope" value="Bacteria"/>
</dbReference>
<dbReference type="EMBL" id="CP009288">
    <property type="protein sequence ID" value="AIQ13834.1"/>
    <property type="molecule type" value="Genomic_DNA"/>
</dbReference>
<accession>A0A089IY06</accession>
<sequence>MSIKIKSLFSELNGFVVYEPAVLKKYLENNVLLESDVLQYFTETDHGEIITKNGIAIPIIGVNTGYYNFNVVFDEDSLELKKEEIKARSSGWIYYTYSEKLCIVGIGFFKNIDSINSNNSLTFNIDNGWYSVDILCGEKEDHEELMFELLLKREETTPTFFGDFETEYYF</sequence>
<keyword evidence="2" id="KW-1185">Reference proteome</keyword>
<dbReference type="RefSeq" id="WP_042207629.1">
    <property type="nucleotide sequence ID" value="NZ_CP009288.1"/>
</dbReference>
<dbReference type="OrthoDB" id="654004at2"/>
<protein>
    <submittedName>
        <fullName evidence="1">Uncharacterized protein</fullName>
    </submittedName>
</protein>
<gene>
    <name evidence="1" type="ORF">PDUR_19375</name>
</gene>
<name>A0A089IY06_PAEDU</name>
<evidence type="ECO:0000313" key="2">
    <source>
        <dbReference type="Proteomes" id="UP000029409"/>
    </source>
</evidence>
<dbReference type="KEGG" id="pdu:PDUR_19375"/>
<proteinExistence type="predicted"/>
<organism evidence="1 2">
    <name type="scientific">Paenibacillus durus</name>
    <name type="common">Paenibacillus azotofixans</name>
    <dbReference type="NCBI Taxonomy" id="44251"/>
    <lineage>
        <taxon>Bacteria</taxon>
        <taxon>Bacillati</taxon>
        <taxon>Bacillota</taxon>
        <taxon>Bacilli</taxon>
        <taxon>Bacillales</taxon>
        <taxon>Paenibacillaceae</taxon>
        <taxon>Paenibacillus</taxon>
    </lineage>
</organism>
<reference evidence="1 2" key="1">
    <citation type="submission" date="2014-08" db="EMBL/GenBank/DDBJ databases">
        <title>Comparative genomics of the Paenibacillus odorifer group.</title>
        <authorList>
            <person name="den Bakker H.C."/>
            <person name="Tsai Y.-C."/>
            <person name="Martin N."/>
            <person name="Korlach J."/>
            <person name="Wiedmann M."/>
        </authorList>
    </citation>
    <scope>NUCLEOTIDE SEQUENCE [LARGE SCALE GENOMIC DNA]</scope>
    <source>
        <strain evidence="1 2">DSM 1735</strain>
    </source>
</reference>
<dbReference type="AlphaFoldDB" id="A0A089IY06"/>